<evidence type="ECO:0000313" key="1">
    <source>
        <dbReference type="EMBL" id="KAI4469580.1"/>
    </source>
</evidence>
<dbReference type="EMBL" id="CM043015">
    <property type="protein sequence ID" value="KAI4469580.1"/>
    <property type="molecule type" value="Genomic_DNA"/>
</dbReference>
<comment type="caution">
    <text evidence="1">The sequence shown here is derived from an EMBL/GenBank/DDBJ whole genome shotgun (WGS) entry which is preliminary data.</text>
</comment>
<dbReference type="Proteomes" id="UP001056778">
    <property type="component" value="Chromosome 1"/>
</dbReference>
<sequence length="216" mass="23723">MPVTYNWLYLLFFVLMLMCEKLNSQEDIYVSNLNVRCMKCLCAASTGCPVEPLGCASGYCGPFQISKQYWLDAVKGTPLDTNDDAGIYVSNLNSACYQCLCVAASNCDLEAGCDTGFCGPYKISKSYYIDATKDTPLEGKQDFETCTNNLKCAKELVTNYMARYGQDCNDDGVTDCLDFGMISYNGGPDCRHSLNKTDYSLAYGNRLIGCTGHASL</sequence>
<accession>A0ACB9TRW7</accession>
<evidence type="ECO:0000313" key="2">
    <source>
        <dbReference type="Proteomes" id="UP001056778"/>
    </source>
</evidence>
<organism evidence="1 2">
    <name type="scientific">Holotrichia oblita</name>
    <name type="common">Chafer beetle</name>
    <dbReference type="NCBI Taxonomy" id="644536"/>
    <lineage>
        <taxon>Eukaryota</taxon>
        <taxon>Metazoa</taxon>
        <taxon>Ecdysozoa</taxon>
        <taxon>Arthropoda</taxon>
        <taxon>Hexapoda</taxon>
        <taxon>Insecta</taxon>
        <taxon>Pterygota</taxon>
        <taxon>Neoptera</taxon>
        <taxon>Endopterygota</taxon>
        <taxon>Coleoptera</taxon>
        <taxon>Polyphaga</taxon>
        <taxon>Scarabaeiformia</taxon>
        <taxon>Scarabaeidae</taxon>
        <taxon>Melolonthinae</taxon>
        <taxon>Holotrichia</taxon>
    </lineage>
</organism>
<gene>
    <name evidence="1" type="ORF">MML48_1g06814</name>
</gene>
<protein>
    <submittedName>
        <fullName evidence="1">Destabilase-related</fullName>
    </submittedName>
</protein>
<reference evidence="1" key="1">
    <citation type="submission" date="2022-04" db="EMBL/GenBank/DDBJ databases">
        <title>Chromosome-scale genome assembly of Holotrichia oblita Faldermann.</title>
        <authorList>
            <person name="Rongchong L."/>
        </authorList>
    </citation>
    <scope>NUCLEOTIDE SEQUENCE</scope>
    <source>
        <strain evidence="1">81SQS9</strain>
    </source>
</reference>
<keyword evidence="2" id="KW-1185">Reference proteome</keyword>
<proteinExistence type="predicted"/>
<name>A0ACB9TRW7_HOLOL</name>